<reference evidence="2 3" key="1">
    <citation type="submission" date="2018-02" db="EMBL/GenBank/DDBJ databases">
        <title>Genomic Encyclopedia of Archaeal and Bacterial Type Strains, Phase II (KMG-II): from individual species to whole genera.</title>
        <authorList>
            <person name="Goeker M."/>
        </authorList>
    </citation>
    <scope>NUCLEOTIDE SEQUENCE [LARGE SCALE GENOMIC DNA]</scope>
    <source>
        <strain evidence="2 3">YU 961-1</strain>
    </source>
</reference>
<keyword evidence="3" id="KW-1185">Reference proteome</keyword>
<dbReference type="OrthoDB" id="4570477at2"/>
<dbReference type="EMBL" id="PTIX01000012">
    <property type="protein sequence ID" value="PPK65839.1"/>
    <property type="molecule type" value="Genomic_DNA"/>
</dbReference>
<accession>A0A2S6GKU9</accession>
<proteinExistence type="predicted"/>
<dbReference type="RefSeq" id="WP_104480819.1">
    <property type="nucleotide sequence ID" value="NZ_CP154825.1"/>
</dbReference>
<gene>
    <name evidence="2" type="ORF">CLV40_112101</name>
</gene>
<sequence length="89" mass="9332">MSGTVGLRLLGEPEDIGCLLAVLNAAGIETASNGRQYPNRGGFGVRVYVEARVAESGPVTATAERTDDKPARKPVQRRPRGELGPGGSR</sequence>
<organism evidence="2 3">
    <name type="scientific">Actinokineospora auranticolor</name>
    <dbReference type="NCBI Taxonomy" id="155976"/>
    <lineage>
        <taxon>Bacteria</taxon>
        <taxon>Bacillati</taxon>
        <taxon>Actinomycetota</taxon>
        <taxon>Actinomycetes</taxon>
        <taxon>Pseudonocardiales</taxon>
        <taxon>Pseudonocardiaceae</taxon>
        <taxon>Actinokineospora</taxon>
    </lineage>
</organism>
<feature type="region of interest" description="Disordered" evidence="1">
    <location>
        <begin position="56"/>
        <end position="89"/>
    </location>
</feature>
<comment type="caution">
    <text evidence="2">The sequence shown here is derived from an EMBL/GenBank/DDBJ whole genome shotgun (WGS) entry which is preliminary data.</text>
</comment>
<name>A0A2S6GKU9_9PSEU</name>
<dbReference type="AlphaFoldDB" id="A0A2S6GKU9"/>
<protein>
    <submittedName>
        <fullName evidence="2">Uncharacterized protein</fullName>
    </submittedName>
</protein>
<evidence type="ECO:0000256" key="1">
    <source>
        <dbReference type="SAM" id="MobiDB-lite"/>
    </source>
</evidence>
<dbReference type="Proteomes" id="UP000239203">
    <property type="component" value="Unassembled WGS sequence"/>
</dbReference>
<evidence type="ECO:0000313" key="2">
    <source>
        <dbReference type="EMBL" id="PPK65839.1"/>
    </source>
</evidence>
<evidence type="ECO:0000313" key="3">
    <source>
        <dbReference type="Proteomes" id="UP000239203"/>
    </source>
</evidence>